<comment type="caution">
    <text evidence="5">The sequence shown here is derived from an EMBL/GenBank/DDBJ whole genome shotgun (WGS) entry which is preliminary data.</text>
</comment>
<dbReference type="EMBL" id="VWNA01000001">
    <property type="protein sequence ID" value="MQT11589.1"/>
    <property type="molecule type" value="Genomic_DNA"/>
</dbReference>
<keyword evidence="6" id="KW-1185">Reference proteome</keyword>
<evidence type="ECO:0000256" key="3">
    <source>
        <dbReference type="PIRSR" id="PIRSR607837-1"/>
    </source>
</evidence>
<proteinExistence type="inferred from homology"/>
<dbReference type="InterPro" id="IPR007837">
    <property type="entry name" value="DinB"/>
</dbReference>
<comment type="similarity">
    <text evidence="1">Belongs to the DinB family.</text>
</comment>
<dbReference type="PANTHER" id="PTHR37302">
    <property type="entry name" value="SLR1116 PROTEIN"/>
    <property type="match status" value="1"/>
</dbReference>
<protein>
    <submittedName>
        <fullName evidence="5">Damage-inducible protein DinB</fullName>
    </submittedName>
</protein>
<feature type="domain" description="DinB-like" evidence="4">
    <location>
        <begin position="48"/>
        <end position="139"/>
    </location>
</feature>
<evidence type="ECO:0000256" key="1">
    <source>
        <dbReference type="ARBA" id="ARBA00008635"/>
    </source>
</evidence>
<organism evidence="5 6">
    <name type="scientific">Segnochrobactrum spirostomi</name>
    <dbReference type="NCBI Taxonomy" id="2608987"/>
    <lineage>
        <taxon>Bacteria</taxon>
        <taxon>Pseudomonadati</taxon>
        <taxon>Pseudomonadota</taxon>
        <taxon>Alphaproteobacteria</taxon>
        <taxon>Hyphomicrobiales</taxon>
        <taxon>Segnochrobactraceae</taxon>
        <taxon>Segnochrobactrum</taxon>
    </lineage>
</organism>
<sequence length="174" mass="19134">MTAHRLLTSLIRYKATADDELIAALERVDAAGEGGSAAFRAALRVFSHAHIVDRIFAAHLGGTRHPFTASWSDEPPPLSALAAGVRETDRWYVDFIDRVAPDDLAVEIPFTFTDGARGRMTREEMLAHVVTHGGYHRGEVGRLLPAIEETAMRDVFTGFLHRTEPGRRGETASL</sequence>
<name>A0A6A7Y0Y2_9HYPH</name>
<evidence type="ECO:0000313" key="6">
    <source>
        <dbReference type="Proteomes" id="UP000332515"/>
    </source>
</evidence>
<dbReference type="InterPro" id="IPR034660">
    <property type="entry name" value="DinB/YfiT-like"/>
</dbReference>
<keyword evidence="2 3" id="KW-0479">Metal-binding</keyword>
<dbReference type="Proteomes" id="UP000332515">
    <property type="component" value="Unassembled WGS sequence"/>
</dbReference>
<reference evidence="5 6" key="1">
    <citation type="submission" date="2019-09" db="EMBL/GenBank/DDBJ databases">
        <title>Segnochrobactrum spirostomi gen. nov., sp. nov., isolated from the ciliate Spirostomum cf. yagiui and description of a novel family, Segnochrobactraceae fam. nov. within the order Rhizobiales of the class Alphaproteobacteria.</title>
        <authorList>
            <person name="Akter S."/>
            <person name="Shazib S.U.A."/>
            <person name="Shin M.K."/>
        </authorList>
    </citation>
    <scope>NUCLEOTIDE SEQUENCE [LARGE SCALE GENOMIC DNA]</scope>
    <source>
        <strain evidence="5 6">Sp-1</strain>
    </source>
</reference>
<dbReference type="SUPFAM" id="SSF109854">
    <property type="entry name" value="DinB/YfiT-like putative metalloenzymes"/>
    <property type="match status" value="1"/>
</dbReference>
<evidence type="ECO:0000259" key="4">
    <source>
        <dbReference type="Pfam" id="PF12867"/>
    </source>
</evidence>
<gene>
    <name evidence="5" type="ORF">F0357_02645</name>
</gene>
<dbReference type="PANTHER" id="PTHR37302:SF1">
    <property type="entry name" value="PROTEIN DINB"/>
    <property type="match status" value="1"/>
</dbReference>
<evidence type="ECO:0000313" key="5">
    <source>
        <dbReference type="EMBL" id="MQT11589.1"/>
    </source>
</evidence>
<feature type="binding site" evidence="3">
    <location>
        <position position="48"/>
    </location>
    <ligand>
        <name>a divalent metal cation</name>
        <dbReference type="ChEBI" id="CHEBI:60240"/>
    </ligand>
</feature>
<dbReference type="Pfam" id="PF12867">
    <property type="entry name" value="DinB_2"/>
    <property type="match status" value="1"/>
</dbReference>
<dbReference type="Gene3D" id="1.20.120.450">
    <property type="entry name" value="dinb family like domain"/>
    <property type="match status" value="1"/>
</dbReference>
<dbReference type="GO" id="GO:0046872">
    <property type="term" value="F:metal ion binding"/>
    <property type="evidence" value="ECO:0007669"/>
    <property type="project" value="UniProtKB-KW"/>
</dbReference>
<feature type="binding site" evidence="3">
    <location>
        <position position="136"/>
    </location>
    <ligand>
        <name>a divalent metal cation</name>
        <dbReference type="ChEBI" id="CHEBI:60240"/>
    </ligand>
</feature>
<dbReference type="RefSeq" id="WP_153478434.1">
    <property type="nucleotide sequence ID" value="NZ_VWNA01000001.1"/>
</dbReference>
<dbReference type="AlphaFoldDB" id="A0A6A7Y0Y2"/>
<evidence type="ECO:0000256" key="2">
    <source>
        <dbReference type="ARBA" id="ARBA00022723"/>
    </source>
</evidence>
<dbReference type="InterPro" id="IPR024775">
    <property type="entry name" value="DinB-like"/>
</dbReference>
<feature type="binding site" evidence="3">
    <location>
        <position position="132"/>
    </location>
    <ligand>
        <name>a divalent metal cation</name>
        <dbReference type="ChEBI" id="CHEBI:60240"/>
    </ligand>
</feature>
<accession>A0A6A7Y0Y2</accession>